<feature type="compositionally biased region" description="Basic and acidic residues" evidence="2">
    <location>
        <begin position="525"/>
        <end position="547"/>
    </location>
</feature>
<feature type="compositionally biased region" description="Polar residues" evidence="2">
    <location>
        <begin position="11"/>
        <end position="34"/>
    </location>
</feature>
<comment type="caution">
    <text evidence="5">The sequence shown here is derived from an EMBL/GenBank/DDBJ whole genome shotgun (WGS) entry which is preliminary data.</text>
</comment>
<feature type="compositionally biased region" description="Low complexity" evidence="2">
    <location>
        <begin position="298"/>
        <end position="307"/>
    </location>
</feature>
<feature type="compositionally biased region" description="Polar residues" evidence="2">
    <location>
        <begin position="317"/>
        <end position="330"/>
    </location>
</feature>
<feature type="region of interest" description="Disordered" evidence="2">
    <location>
        <begin position="896"/>
        <end position="922"/>
    </location>
</feature>
<dbReference type="Gene3D" id="3.30.1520.10">
    <property type="entry name" value="Phox-like domain"/>
    <property type="match status" value="1"/>
</dbReference>
<keyword evidence="1" id="KW-0343">GTPase activation</keyword>
<feature type="compositionally biased region" description="Low complexity" evidence="2">
    <location>
        <begin position="190"/>
        <end position="207"/>
    </location>
</feature>
<feature type="region of interest" description="Disordered" evidence="2">
    <location>
        <begin position="1411"/>
        <end position="1461"/>
    </location>
</feature>
<feature type="compositionally biased region" description="Polar residues" evidence="2">
    <location>
        <begin position="910"/>
        <end position="919"/>
    </location>
</feature>
<dbReference type="InterPro" id="IPR011993">
    <property type="entry name" value="PH-like_dom_sf"/>
</dbReference>
<reference evidence="5" key="1">
    <citation type="journal article" date="2023" name="Genome Biol. Evol.">
        <title>First Whole Genome Sequence and Flow Cytometry Genome Size Data for the Lichen-Forming Fungus Ramalina farinacea (Ascomycota).</title>
        <authorList>
            <person name="Llewellyn T."/>
            <person name="Mian S."/>
            <person name="Hill R."/>
            <person name="Leitch I.J."/>
            <person name="Gaya E."/>
        </authorList>
    </citation>
    <scope>NUCLEOTIDE SEQUENCE</scope>
    <source>
        <strain evidence="5">LIQ254RAFAR</strain>
    </source>
</reference>
<dbReference type="SMART" id="SM00233">
    <property type="entry name" value="PH"/>
    <property type="match status" value="1"/>
</dbReference>
<dbReference type="Gene3D" id="1.10.555.10">
    <property type="entry name" value="Rho GTPase activation protein"/>
    <property type="match status" value="1"/>
</dbReference>
<feature type="compositionally biased region" description="Polar residues" evidence="2">
    <location>
        <begin position="594"/>
        <end position="603"/>
    </location>
</feature>
<dbReference type="InterPro" id="IPR000198">
    <property type="entry name" value="RhoGAP_dom"/>
</dbReference>
<evidence type="ECO:0000256" key="2">
    <source>
        <dbReference type="SAM" id="MobiDB-lite"/>
    </source>
</evidence>
<evidence type="ECO:0000259" key="4">
    <source>
        <dbReference type="PROSITE" id="PS50238"/>
    </source>
</evidence>
<dbReference type="PANTHER" id="PTHR23176">
    <property type="entry name" value="RHO/RAC/CDC GTPASE-ACTIVATING PROTEIN"/>
    <property type="match status" value="1"/>
</dbReference>
<dbReference type="GO" id="GO:0035091">
    <property type="term" value="F:phosphatidylinositol binding"/>
    <property type="evidence" value="ECO:0007669"/>
    <property type="project" value="InterPro"/>
</dbReference>
<feature type="region of interest" description="Disordered" evidence="2">
    <location>
        <begin position="1030"/>
        <end position="1148"/>
    </location>
</feature>
<keyword evidence="6" id="KW-1185">Reference proteome</keyword>
<dbReference type="GO" id="GO:0005938">
    <property type="term" value="C:cell cortex"/>
    <property type="evidence" value="ECO:0007669"/>
    <property type="project" value="UniProtKB-ARBA"/>
</dbReference>
<name>A0AA43QRA6_9LECA</name>
<proteinExistence type="predicted"/>
<feature type="domain" description="PH" evidence="3">
    <location>
        <begin position="917"/>
        <end position="1028"/>
    </location>
</feature>
<dbReference type="Gene3D" id="2.30.29.30">
    <property type="entry name" value="Pleckstrin-homology domain (PH domain)/Phosphotyrosine-binding domain (PTB)"/>
    <property type="match status" value="1"/>
</dbReference>
<dbReference type="CDD" id="cd13277">
    <property type="entry name" value="PH_Bem3"/>
    <property type="match status" value="1"/>
</dbReference>
<feature type="compositionally biased region" description="Polar residues" evidence="2">
    <location>
        <begin position="136"/>
        <end position="152"/>
    </location>
</feature>
<dbReference type="SUPFAM" id="SSF48350">
    <property type="entry name" value="GTPase activation domain, GAP"/>
    <property type="match status" value="1"/>
</dbReference>
<feature type="compositionally biased region" description="Basic and acidic residues" evidence="2">
    <location>
        <begin position="104"/>
        <end position="119"/>
    </location>
</feature>
<dbReference type="GO" id="GO:0007165">
    <property type="term" value="P:signal transduction"/>
    <property type="evidence" value="ECO:0007669"/>
    <property type="project" value="InterPro"/>
</dbReference>
<dbReference type="Proteomes" id="UP001161017">
    <property type="component" value="Unassembled WGS sequence"/>
</dbReference>
<feature type="compositionally biased region" description="Low complexity" evidence="2">
    <location>
        <begin position="689"/>
        <end position="705"/>
    </location>
</feature>
<dbReference type="InterPro" id="IPR036871">
    <property type="entry name" value="PX_dom_sf"/>
</dbReference>
<dbReference type="InterPro" id="IPR001849">
    <property type="entry name" value="PH_domain"/>
</dbReference>
<feature type="region of interest" description="Disordered" evidence="2">
    <location>
        <begin position="1"/>
        <end position="218"/>
    </location>
</feature>
<feature type="domain" description="Rho-GAP" evidence="4">
    <location>
        <begin position="1202"/>
        <end position="1437"/>
    </location>
</feature>
<feature type="compositionally biased region" description="Pro residues" evidence="2">
    <location>
        <begin position="630"/>
        <end position="639"/>
    </location>
</feature>
<feature type="compositionally biased region" description="Basic and acidic residues" evidence="2">
    <location>
        <begin position="1522"/>
        <end position="1531"/>
    </location>
</feature>
<evidence type="ECO:0000313" key="5">
    <source>
        <dbReference type="EMBL" id="MDI1491188.1"/>
    </source>
</evidence>
<feature type="compositionally biased region" description="Basic residues" evidence="2">
    <location>
        <begin position="552"/>
        <end position="564"/>
    </location>
</feature>
<dbReference type="EMBL" id="JAPUFD010000013">
    <property type="protein sequence ID" value="MDI1491188.1"/>
    <property type="molecule type" value="Genomic_DNA"/>
</dbReference>
<accession>A0AA43QRA6</accession>
<protein>
    <submittedName>
        <fullName evidence="5">Rho GTPase activating protein</fullName>
    </submittedName>
</protein>
<evidence type="ECO:0000313" key="6">
    <source>
        <dbReference type="Proteomes" id="UP001161017"/>
    </source>
</evidence>
<dbReference type="SUPFAM" id="SSF50729">
    <property type="entry name" value="PH domain-like"/>
    <property type="match status" value="1"/>
</dbReference>
<feature type="region of interest" description="Disordered" evidence="2">
    <location>
        <begin position="287"/>
        <end position="393"/>
    </location>
</feature>
<dbReference type="PROSITE" id="PS50003">
    <property type="entry name" value="PH_DOMAIN"/>
    <property type="match status" value="1"/>
</dbReference>
<evidence type="ECO:0000259" key="3">
    <source>
        <dbReference type="PROSITE" id="PS50003"/>
    </source>
</evidence>
<feature type="compositionally biased region" description="Polar residues" evidence="2">
    <location>
        <begin position="421"/>
        <end position="465"/>
    </location>
</feature>
<dbReference type="Pfam" id="PF00169">
    <property type="entry name" value="PH"/>
    <property type="match status" value="1"/>
</dbReference>
<feature type="compositionally biased region" description="Polar residues" evidence="2">
    <location>
        <begin position="351"/>
        <end position="362"/>
    </location>
</feature>
<dbReference type="FunFam" id="2.30.29.30:FF:000452">
    <property type="entry name" value="Rho GTPase activator (Bem3)"/>
    <property type="match status" value="1"/>
</dbReference>
<sequence>MDRAGQIPPKSMSNGAGVIQSSTEHAHNTSTAASLHSDHAPRISSALQVGDSSTAVPESAQPISRNPSSPGSPTAFHPYSGPPPRSPSSDSPSPGQRIGSPKSPSERMDEFLKQEDPRALRSSPGEEVAHLRDASHSPSKVQSYSPLRNVSSPLPDRTLASSSPPSPRSTISPPLVGSSLRPEGRQAPRTSSIDSAISSMSLSTTHSPKGSLDSSTTSSTEVSNLIRTAGSAEALIHHLIKEKLQVESQNAQLWTLVEKQRKLVLGLNNDLERAARDRERFRKQLNSLQSNASRIPDSPSVAPAPASQRTAARSPAPSETFTDLPIQRQSLDAENKEGDTLALRPLRTEVTRNGTDQISGATDESGDWVKSKATPSGSHHSHKQTSSSDLGAFNLSKPAQQMPLLQTQNIDPVQRGTETLHSLQTSPTGMQGISPTSSFTAKRSQPFSAKSFNGPSLVLTESTPPGNDLEKMTPPRKAPPAPLDLGAQRIASFGQPRPATGDHSASEYEDDPPTEQIGLPRGRKTTREADDRERVILQQRQNEERSQSLKTKNSKSRSGSKKSKISNDGSSPHRQALPMPPSIKALAPEPSPALGNSFSTQPASLAGMLSPGNVPRSNEVKEQMAVAKPPMSPGLPSSPRPIDRPMNAPAPRLPRDAMPAAVAPPLSPRPGFVGLPLSPRAPRQQIPLPLNSTPSSTSHTTAIPPVLGDPTEPTLDHQTEPSQILADPHPAGNQVAPGDSKTRDQSQGFTSKEVVQRFVSEAYPGLLIPPNALPSIKMSVVSSRLKPSRYSLVLKGADEEPVFTLGISARSDGQDLWQVEKPIHSLHQLDQQLRQTCRMDHKLPDRGLFNGHAPAKVDARRAALERYLDATLDTQLDEKAAVALCQYLSSNVLEPGRGESNRGGFPASPARQSSFSRNGKTGYLTKRGKNFGGWKARFFVLEEPVLKYYESPGGAVLGTIRLHGSEIGRQSPPKPLGSTEDGDGQYRHAFIIREPKRKDPSSSTDHILCAESDSERDLWVAALIRYTDHPESQVKAGSSLRKSETAASKTAPSLRKNPSKQDNVNKVGPDSEQSQGLQSVPYEETQAAQPPQVHIMPEARADESPSPTTPNSHQSERAPSVLSKPISGPQNGAKISDAGAWGNKPMASPLPVQREAKKRSLFNFHNKEANHLGTYHPNGSDLSLTQQQYQEQITNVKAAFGAPLAEAVEHCGPKDAHDTCLPAVVFRCLQYLEAKHASAEEGLFRLSGSNTLIKNLRHKFNAEGDFDLLASGHYYDVHAVASLLKQYLRELPSTVLTKELHMQFLQVLGTSPSCIHTHTWAKTDTEAEVRDVQGKKAAFNSLVHKLPQPNYRLLKALSAFLVSVVTNSEINKMDIRNVSIVFSPTLNIPTPVIDMFVTEFDSIFGAPMEESDVPSLPSSASQALTADDIRSPRRQMFSDIPTPAYNQTSFAHNQSRPTENTISDRLHGQQEMGFAPLQPAYNNPESTSHASTQRADSVTLPGPEYAIARPRNLAPGNLAKQSRRESSMLLM</sequence>
<feature type="region of interest" description="Disordered" evidence="2">
    <location>
        <begin position="1475"/>
        <end position="1531"/>
    </location>
</feature>
<dbReference type="GO" id="GO:0005096">
    <property type="term" value="F:GTPase activator activity"/>
    <property type="evidence" value="ECO:0007669"/>
    <property type="project" value="UniProtKB-KW"/>
</dbReference>
<feature type="compositionally biased region" description="Polar residues" evidence="2">
    <location>
        <begin position="45"/>
        <end position="72"/>
    </location>
</feature>
<feature type="region of interest" description="Disordered" evidence="2">
    <location>
        <begin position="421"/>
        <end position="749"/>
    </location>
</feature>
<evidence type="ECO:0000256" key="1">
    <source>
        <dbReference type="ARBA" id="ARBA00022468"/>
    </source>
</evidence>
<dbReference type="PANTHER" id="PTHR23176:SF129">
    <property type="entry name" value="RHO GTPASE ACTIVATING PROTEIN AT 16F, ISOFORM E-RELATED"/>
    <property type="match status" value="1"/>
</dbReference>
<dbReference type="PROSITE" id="PS50238">
    <property type="entry name" value="RHOGAP"/>
    <property type="match status" value="1"/>
</dbReference>
<organism evidence="5 6">
    <name type="scientific">Ramalina farinacea</name>
    <dbReference type="NCBI Taxonomy" id="258253"/>
    <lineage>
        <taxon>Eukaryota</taxon>
        <taxon>Fungi</taxon>
        <taxon>Dikarya</taxon>
        <taxon>Ascomycota</taxon>
        <taxon>Pezizomycotina</taxon>
        <taxon>Lecanoromycetes</taxon>
        <taxon>OSLEUM clade</taxon>
        <taxon>Lecanoromycetidae</taxon>
        <taxon>Lecanorales</taxon>
        <taxon>Lecanorineae</taxon>
        <taxon>Ramalinaceae</taxon>
        <taxon>Ramalina</taxon>
    </lineage>
</organism>
<dbReference type="InterPro" id="IPR008936">
    <property type="entry name" value="Rho_GTPase_activation_prot"/>
</dbReference>
<feature type="compositionally biased region" description="Polar residues" evidence="2">
    <location>
        <begin position="1480"/>
        <end position="1496"/>
    </location>
</feature>
<dbReference type="SMART" id="SM00324">
    <property type="entry name" value="RhoGAP"/>
    <property type="match status" value="1"/>
</dbReference>
<dbReference type="InterPro" id="IPR050729">
    <property type="entry name" value="Rho-GAP"/>
</dbReference>
<feature type="compositionally biased region" description="Polar residues" evidence="2">
    <location>
        <begin position="373"/>
        <end position="389"/>
    </location>
</feature>
<gene>
    <name evidence="5" type="primary">BEM3</name>
    <name evidence="5" type="ORF">OHK93_002395</name>
</gene>
<dbReference type="Pfam" id="PF00620">
    <property type="entry name" value="RhoGAP"/>
    <property type="match status" value="1"/>
</dbReference>
<feature type="compositionally biased region" description="Polar residues" evidence="2">
    <location>
        <begin position="1444"/>
        <end position="1461"/>
    </location>
</feature>